<dbReference type="NCBIfam" id="NF002367">
    <property type="entry name" value="PRK01346.1-4"/>
    <property type="match status" value="1"/>
</dbReference>
<dbReference type="GO" id="GO:0030649">
    <property type="term" value="P:aminoglycoside antibiotic catabolic process"/>
    <property type="evidence" value="ECO:0007669"/>
    <property type="project" value="TreeGrafter"/>
</dbReference>
<keyword evidence="5" id="KW-1185">Reference proteome</keyword>
<name>A0A8T6R192_9MICO</name>
<dbReference type="InterPro" id="IPR036527">
    <property type="entry name" value="SCP2_sterol-bd_dom_sf"/>
</dbReference>
<dbReference type="InterPro" id="IPR016181">
    <property type="entry name" value="Acyl_CoA_acyltransferase"/>
</dbReference>
<organism evidence="4 5">
    <name type="scientific">Phycicoccus flavus</name>
    <dbReference type="NCBI Taxonomy" id="2502783"/>
    <lineage>
        <taxon>Bacteria</taxon>
        <taxon>Bacillati</taxon>
        <taxon>Actinomycetota</taxon>
        <taxon>Actinomycetes</taxon>
        <taxon>Micrococcales</taxon>
        <taxon>Intrasporangiaceae</taxon>
        <taxon>Phycicoccus</taxon>
    </lineage>
</organism>
<dbReference type="Gene3D" id="3.30.1050.10">
    <property type="entry name" value="SCP2 sterol-binding domain"/>
    <property type="match status" value="1"/>
</dbReference>
<dbReference type="Proteomes" id="UP000287866">
    <property type="component" value="Unassembled WGS sequence"/>
</dbReference>
<dbReference type="InterPro" id="IPR025559">
    <property type="entry name" value="Eis_dom"/>
</dbReference>
<dbReference type="AlphaFoldDB" id="A0A8T6R192"/>
<dbReference type="InterPro" id="IPR041380">
    <property type="entry name" value="Acetyltransf_17"/>
</dbReference>
<evidence type="ECO:0000259" key="2">
    <source>
        <dbReference type="Pfam" id="PF13530"/>
    </source>
</evidence>
<protein>
    <submittedName>
        <fullName evidence="4">GNAT family N-acetyltransferase</fullName>
    </submittedName>
</protein>
<dbReference type="Pfam" id="PF13530">
    <property type="entry name" value="SCP2_2"/>
    <property type="match status" value="1"/>
</dbReference>
<evidence type="ECO:0000256" key="1">
    <source>
        <dbReference type="SAM" id="MobiDB-lite"/>
    </source>
</evidence>
<evidence type="ECO:0000313" key="4">
    <source>
        <dbReference type="EMBL" id="NHA68098.1"/>
    </source>
</evidence>
<accession>A0A8T6R192</accession>
<evidence type="ECO:0000313" key="5">
    <source>
        <dbReference type="Proteomes" id="UP000287866"/>
    </source>
</evidence>
<dbReference type="PANTHER" id="PTHR37817:SF1">
    <property type="entry name" value="N-ACETYLTRANSFERASE EIS"/>
    <property type="match status" value="1"/>
</dbReference>
<evidence type="ECO:0000259" key="3">
    <source>
        <dbReference type="Pfam" id="PF17668"/>
    </source>
</evidence>
<reference evidence="4" key="1">
    <citation type="submission" date="2020-03" db="EMBL/GenBank/DDBJ databases">
        <title>Phycicoccus flavus sp. nov., a novel endophytic actinobacterium isolated from branch of Kandelia candel.</title>
        <authorList>
            <person name="Tuo L."/>
        </authorList>
    </citation>
    <scope>NUCLEOTIDE SEQUENCE</scope>
    <source>
        <strain evidence="4">CMS6Z-2</strain>
    </source>
</reference>
<sequence length="418" mass="44765">MEQRSPWRVVGVTPESKAAFEAVDEIVWFDEPDPTDEDPSGGLDPGRSFAASRTGDPPFAGISSWFDQRLTVPGPGGPRQVRSAGLTWVGVHPDERRRGVLTALLEHHLADVHAQGVPLGALHASETSIYGRFGYAQASFGVHVEVGGGAEVTAPEGLEDADVRTELASSDANDLAARVLAVQHAAAAAHVGHVTLTERHVGRILRRHPAAERDSEPRRVLFAVRGGVDVGYALVRRRHRWADSLPQGSLTCDALVTVHPAARFALLRRLVAFDLIGRVSLPADSVEDEVVWWLGGPRAVKARVHDALWLRIVDLPAALSLRGYAADVDVVLDVSDERCPWNAGRWRLRATAGSASCERTEDPADVALPVQALAGAYLGGRSLAEMARQGVVTGTADAVERLARAFVTTSPPAAALEF</sequence>
<proteinExistence type="predicted"/>
<dbReference type="RefSeq" id="WP_164896551.1">
    <property type="nucleotide sequence ID" value="NZ_SAYU02000022.1"/>
</dbReference>
<dbReference type="Pfam" id="PF13527">
    <property type="entry name" value="Acetyltransf_9"/>
    <property type="match status" value="1"/>
</dbReference>
<dbReference type="CDD" id="cd04301">
    <property type="entry name" value="NAT_SF"/>
    <property type="match status" value="1"/>
</dbReference>
<dbReference type="InterPro" id="IPR051554">
    <property type="entry name" value="Acetyltransferase_Eis"/>
</dbReference>
<dbReference type="PANTHER" id="PTHR37817">
    <property type="entry name" value="N-ACETYLTRANSFERASE EIS"/>
    <property type="match status" value="1"/>
</dbReference>
<feature type="domain" description="Enhanced intracellular survival protein" evidence="2">
    <location>
        <begin position="315"/>
        <end position="412"/>
    </location>
</feature>
<dbReference type="SUPFAM" id="SSF55729">
    <property type="entry name" value="Acyl-CoA N-acyltransferases (Nat)"/>
    <property type="match status" value="1"/>
</dbReference>
<feature type="domain" description="Eis-like acetyltransferase" evidence="3">
    <location>
        <begin position="210"/>
        <end position="312"/>
    </location>
</feature>
<comment type="caution">
    <text evidence="4">The sequence shown here is derived from an EMBL/GenBank/DDBJ whole genome shotgun (WGS) entry which is preliminary data.</text>
</comment>
<dbReference type="Gene3D" id="3.40.630.30">
    <property type="match status" value="2"/>
</dbReference>
<feature type="compositionally biased region" description="Acidic residues" evidence="1">
    <location>
        <begin position="30"/>
        <end position="39"/>
    </location>
</feature>
<feature type="region of interest" description="Disordered" evidence="1">
    <location>
        <begin position="30"/>
        <end position="54"/>
    </location>
</feature>
<dbReference type="GO" id="GO:0034069">
    <property type="term" value="F:aminoglycoside N-acetyltransferase activity"/>
    <property type="evidence" value="ECO:0007669"/>
    <property type="project" value="TreeGrafter"/>
</dbReference>
<gene>
    <name evidence="4" type="ORF">EPD83_008535</name>
</gene>
<dbReference type="SUPFAM" id="SSF55718">
    <property type="entry name" value="SCP-like"/>
    <property type="match status" value="1"/>
</dbReference>
<dbReference type="Pfam" id="PF17668">
    <property type="entry name" value="Acetyltransf_17"/>
    <property type="match status" value="1"/>
</dbReference>
<dbReference type="EMBL" id="SAYU02000022">
    <property type="protein sequence ID" value="NHA68098.1"/>
    <property type="molecule type" value="Genomic_DNA"/>
</dbReference>